<dbReference type="UniPathway" id="UPA00035">
    <property type="reaction ID" value="UER00044"/>
</dbReference>
<evidence type="ECO:0000256" key="1">
    <source>
        <dbReference type="ARBA" id="ARBA00004733"/>
    </source>
</evidence>
<dbReference type="NCBIfam" id="TIGR00262">
    <property type="entry name" value="trpA"/>
    <property type="match status" value="1"/>
</dbReference>
<comment type="catalytic activity">
    <reaction evidence="8">
        <text>(1S,2R)-1-C-(indol-3-yl)glycerol 3-phosphate + L-serine = D-glyceraldehyde 3-phosphate + L-tryptophan + H2O</text>
        <dbReference type="Rhea" id="RHEA:10532"/>
        <dbReference type="ChEBI" id="CHEBI:15377"/>
        <dbReference type="ChEBI" id="CHEBI:33384"/>
        <dbReference type="ChEBI" id="CHEBI:57912"/>
        <dbReference type="ChEBI" id="CHEBI:58866"/>
        <dbReference type="ChEBI" id="CHEBI:59776"/>
        <dbReference type="EC" id="4.2.1.20"/>
    </reaction>
</comment>
<dbReference type="CDD" id="cd04724">
    <property type="entry name" value="Tryptophan_synthase_alpha"/>
    <property type="match status" value="1"/>
</dbReference>
<evidence type="ECO:0000313" key="11">
    <source>
        <dbReference type="Proteomes" id="UP000050949"/>
    </source>
</evidence>
<dbReference type="PANTHER" id="PTHR43406">
    <property type="entry name" value="TRYPTOPHAN SYNTHASE, ALPHA CHAIN"/>
    <property type="match status" value="1"/>
</dbReference>
<evidence type="ECO:0000313" key="10">
    <source>
        <dbReference type="EMBL" id="KRM29234.1"/>
    </source>
</evidence>
<dbReference type="EC" id="4.2.1.20" evidence="3"/>
<keyword evidence="6" id="KW-0057">Aromatic amino acid biosynthesis</keyword>
<proteinExistence type="inferred from homology"/>
<comment type="caution">
    <text evidence="10">The sequence shown here is derived from an EMBL/GenBank/DDBJ whole genome shotgun (WGS) entry which is preliminary data.</text>
</comment>
<evidence type="ECO:0000256" key="4">
    <source>
        <dbReference type="ARBA" id="ARBA00022605"/>
    </source>
</evidence>
<gene>
    <name evidence="10" type="ORF">FC91_GL000811</name>
</gene>
<accession>A0A0R1XGU1</accession>
<reference evidence="10 11" key="1">
    <citation type="journal article" date="2015" name="Genome Announc.">
        <title>Expanding the biotechnology potential of lactobacilli through comparative genomics of 213 strains and associated genera.</title>
        <authorList>
            <person name="Sun Z."/>
            <person name="Harris H.M."/>
            <person name="McCann A."/>
            <person name="Guo C."/>
            <person name="Argimon S."/>
            <person name="Zhang W."/>
            <person name="Yang X."/>
            <person name="Jeffery I.B."/>
            <person name="Cooney J.C."/>
            <person name="Kagawa T.F."/>
            <person name="Liu W."/>
            <person name="Song Y."/>
            <person name="Salvetti E."/>
            <person name="Wrobel A."/>
            <person name="Rasinkangas P."/>
            <person name="Parkhill J."/>
            <person name="Rea M.C."/>
            <person name="O'Sullivan O."/>
            <person name="Ritari J."/>
            <person name="Douillard F.P."/>
            <person name="Paul Ross R."/>
            <person name="Yang R."/>
            <person name="Briner A.E."/>
            <person name="Felis G.E."/>
            <person name="de Vos W.M."/>
            <person name="Barrangou R."/>
            <person name="Klaenhammer T.R."/>
            <person name="Caufield P.W."/>
            <person name="Cui Y."/>
            <person name="Zhang H."/>
            <person name="O'Toole P.W."/>
        </authorList>
    </citation>
    <scope>NUCLEOTIDE SEQUENCE [LARGE SCALE GENOMIC DNA]</scope>
    <source>
        <strain evidence="10 11">DSM 16991</strain>
    </source>
</reference>
<protein>
    <recommendedName>
        <fullName evidence="3">tryptophan synthase</fullName>
        <ecNumber evidence="3">4.2.1.20</ecNumber>
    </recommendedName>
</protein>
<dbReference type="InterPro" id="IPR013785">
    <property type="entry name" value="Aldolase_TIM"/>
</dbReference>
<dbReference type="InterPro" id="IPR002028">
    <property type="entry name" value="Trp_synthase_suA"/>
</dbReference>
<dbReference type="SUPFAM" id="SSF51366">
    <property type="entry name" value="Ribulose-phoshate binding barrel"/>
    <property type="match status" value="1"/>
</dbReference>
<evidence type="ECO:0000256" key="5">
    <source>
        <dbReference type="ARBA" id="ARBA00022822"/>
    </source>
</evidence>
<dbReference type="GO" id="GO:0004834">
    <property type="term" value="F:tryptophan synthase activity"/>
    <property type="evidence" value="ECO:0007669"/>
    <property type="project" value="UniProtKB-EC"/>
</dbReference>
<dbReference type="OrthoDB" id="9804578at2"/>
<comment type="pathway">
    <text evidence="1">Amino-acid biosynthesis; L-tryptophan biosynthesis; L-tryptophan from chorismate: step 5/5.</text>
</comment>
<dbReference type="Proteomes" id="UP000050949">
    <property type="component" value="Unassembled WGS sequence"/>
</dbReference>
<dbReference type="PATRIC" id="fig|1122147.4.peg.840"/>
<evidence type="ECO:0000256" key="9">
    <source>
        <dbReference type="RuleBase" id="RU003662"/>
    </source>
</evidence>
<dbReference type="RefSeq" id="WP_027827592.1">
    <property type="nucleotide sequence ID" value="NZ_AUEH01000002.1"/>
</dbReference>
<name>A0A0R1XGU1_9LACO</name>
<dbReference type="eggNOG" id="COG0159">
    <property type="taxonomic scope" value="Bacteria"/>
</dbReference>
<dbReference type="Pfam" id="PF00290">
    <property type="entry name" value="Trp_syntA"/>
    <property type="match status" value="1"/>
</dbReference>
<evidence type="ECO:0000256" key="8">
    <source>
        <dbReference type="ARBA" id="ARBA00049047"/>
    </source>
</evidence>
<evidence type="ECO:0000256" key="2">
    <source>
        <dbReference type="ARBA" id="ARBA00011270"/>
    </source>
</evidence>
<dbReference type="AlphaFoldDB" id="A0A0R1XGU1"/>
<keyword evidence="5" id="KW-0822">Tryptophan biosynthesis</keyword>
<sequence>MTNTTVTKTIVPVIVAGDPSLTSTTEQLVALGAAGAKLAAISVPFSDPVGDGPVIQAADVRALAAGTNLPGIFSAIEAARTKTQVPIQLTIYANLAYKYGDEKFAKKCSSLGVTDVLVLDLPGQEDDPLPGALAAAGVNLVTVVTTNSLGHVAPIVAAAKNYIFVMPIPGSGPEATAAQLQQLVPEIRQHTDLPVIAEIGLPITPVPAPILDQVDGVYLDTIFPAVAAEAGQDAPAKLQAAFKQLQG</sequence>
<keyword evidence="7" id="KW-0456">Lyase</keyword>
<evidence type="ECO:0000256" key="6">
    <source>
        <dbReference type="ARBA" id="ARBA00023141"/>
    </source>
</evidence>
<evidence type="ECO:0000256" key="7">
    <source>
        <dbReference type="ARBA" id="ARBA00023239"/>
    </source>
</evidence>
<dbReference type="PANTHER" id="PTHR43406:SF1">
    <property type="entry name" value="TRYPTOPHAN SYNTHASE ALPHA CHAIN, CHLOROPLASTIC"/>
    <property type="match status" value="1"/>
</dbReference>
<comment type="similarity">
    <text evidence="9">Belongs to the TrpA family.</text>
</comment>
<keyword evidence="4" id="KW-0028">Amino-acid biosynthesis</keyword>
<dbReference type="EMBL" id="AZFW01000016">
    <property type="protein sequence ID" value="KRM29234.1"/>
    <property type="molecule type" value="Genomic_DNA"/>
</dbReference>
<comment type="subunit">
    <text evidence="2">Tetramer of two alpha and two beta chains.</text>
</comment>
<organism evidence="10 11">
    <name type="scientific">Schleiferilactobacillus harbinensis DSM 16991</name>
    <dbReference type="NCBI Taxonomy" id="1122147"/>
    <lineage>
        <taxon>Bacteria</taxon>
        <taxon>Bacillati</taxon>
        <taxon>Bacillota</taxon>
        <taxon>Bacilli</taxon>
        <taxon>Lactobacillales</taxon>
        <taxon>Lactobacillaceae</taxon>
        <taxon>Schleiferilactobacillus</taxon>
    </lineage>
</organism>
<dbReference type="GO" id="GO:0005829">
    <property type="term" value="C:cytosol"/>
    <property type="evidence" value="ECO:0007669"/>
    <property type="project" value="TreeGrafter"/>
</dbReference>
<evidence type="ECO:0000256" key="3">
    <source>
        <dbReference type="ARBA" id="ARBA00012043"/>
    </source>
</evidence>
<dbReference type="Gene3D" id="3.20.20.70">
    <property type="entry name" value="Aldolase class I"/>
    <property type="match status" value="1"/>
</dbReference>
<dbReference type="InterPro" id="IPR011060">
    <property type="entry name" value="RibuloseP-bd_barrel"/>
</dbReference>